<dbReference type="InterPro" id="IPR008454">
    <property type="entry name" value="Collagen-bd_Cna-like_B-typ_dom"/>
</dbReference>
<keyword evidence="1" id="KW-0964">Secreted</keyword>
<dbReference type="Gene3D" id="2.60.40.1140">
    <property type="entry name" value="Collagen-binding surface protein Cna, B-type domain"/>
    <property type="match status" value="1"/>
</dbReference>
<feature type="transmembrane region" description="Helical" evidence="2">
    <location>
        <begin position="126"/>
        <end position="144"/>
    </location>
</feature>
<keyword evidence="2" id="KW-0812">Transmembrane</keyword>
<dbReference type="Pfam" id="PF00746">
    <property type="entry name" value="Gram_pos_anchor"/>
    <property type="match status" value="1"/>
</dbReference>
<dbReference type="NCBIfam" id="TIGR01167">
    <property type="entry name" value="LPXTG_anchor"/>
    <property type="match status" value="1"/>
</dbReference>
<sequence>MIEYTLHEVDAEGYTSFIRGMTITNTFVLGQRDIVVTKIWQGGPEVKPDITIYLWADGVKVREAVLKNGTTSYRFEDVPIFTMEGKEIVYTVSEAPVKDYKTTIREMVITNTWTGELPNTGTTASALPILGAAFALGGLALTFGKKMRRK</sequence>
<keyword evidence="2" id="KW-1133">Transmembrane helix</keyword>
<feature type="domain" description="Gram-positive cocci surface proteins LPxTG" evidence="3">
    <location>
        <begin position="117"/>
        <end position="150"/>
    </location>
</feature>
<organism evidence="4">
    <name type="scientific">bioreactor metagenome</name>
    <dbReference type="NCBI Taxonomy" id="1076179"/>
    <lineage>
        <taxon>unclassified sequences</taxon>
        <taxon>metagenomes</taxon>
        <taxon>ecological metagenomes</taxon>
    </lineage>
</organism>
<accession>A0A645HFQ2</accession>
<evidence type="ECO:0000256" key="1">
    <source>
        <dbReference type="ARBA" id="ARBA00022525"/>
    </source>
</evidence>
<comment type="caution">
    <text evidence="4">The sequence shown here is derived from an EMBL/GenBank/DDBJ whole genome shotgun (WGS) entry which is preliminary data.</text>
</comment>
<dbReference type="Pfam" id="PF05738">
    <property type="entry name" value="Cna_B"/>
    <property type="match status" value="1"/>
</dbReference>
<reference evidence="4" key="1">
    <citation type="submission" date="2019-08" db="EMBL/GenBank/DDBJ databases">
        <authorList>
            <person name="Kucharzyk K."/>
            <person name="Murdoch R.W."/>
            <person name="Higgins S."/>
            <person name="Loffler F."/>
        </authorList>
    </citation>
    <scope>NUCLEOTIDE SEQUENCE</scope>
</reference>
<evidence type="ECO:0000259" key="3">
    <source>
        <dbReference type="PROSITE" id="PS50847"/>
    </source>
</evidence>
<proteinExistence type="predicted"/>
<evidence type="ECO:0000313" key="4">
    <source>
        <dbReference type="EMBL" id="MPN34934.1"/>
    </source>
</evidence>
<dbReference type="EMBL" id="VSSQ01088231">
    <property type="protein sequence ID" value="MPN34934.1"/>
    <property type="molecule type" value="Genomic_DNA"/>
</dbReference>
<keyword evidence="2" id="KW-0472">Membrane</keyword>
<dbReference type="CDD" id="cd00222">
    <property type="entry name" value="CollagenBindB"/>
    <property type="match status" value="1"/>
</dbReference>
<dbReference type="SUPFAM" id="SSF49478">
    <property type="entry name" value="Cna protein B-type domain"/>
    <property type="match status" value="1"/>
</dbReference>
<gene>
    <name evidence="4" type="ORF">SDC9_182428</name>
</gene>
<dbReference type="PROSITE" id="PS50847">
    <property type="entry name" value="GRAM_POS_ANCHORING"/>
    <property type="match status" value="1"/>
</dbReference>
<dbReference type="AlphaFoldDB" id="A0A645HFQ2"/>
<dbReference type="InterPro" id="IPR019931">
    <property type="entry name" value="LPXTG_anchor"/>
</dbReference>
<protein>
    <recommendedName>
        <fullName evidence="3">Gram-positive cocci surface proteins LPxTG domain-containing protein</fullName>
    </recommendedName>
</protein>
<evidence type="ECO:0000256" key="2">
    <source>
        <dbReference type="SAM" id="Phobius"/>
    </source>
</evidence>
<name>A0A645HFQ2_9ZZZZ</name>